<keyword evidence="3" id="KW-1185">Reference proteome</keyword>
<gene>
    <name evidence="2" type="ORF">C1645_832895</name>
</gene>
<sequence length="55" mass="6362">MVAELKRKIDNLEGSLRQVEEENTLLQRSKKRLKSKEKSPDEANDIAARIRIISL</sequence>
<name>A0A397SGI5_9GLOM</name>
<accession>A0A397SGI5</accession>
<comment type="caution">
    <text evidence="2">The sequence shown here is derived from an EMBL/GenBank/DDBJ whole genome shotgun (WGS) entry which is preliminary data.</text>
</comment>
<organism evidence="2 3">
    <name type="scientific">Glomus cerebriforme</name>
    <dbReference type="NCBI Taxonomy" id="658196"/>
    <lineage>
        <taxon>Eukaryota</taxon>
        <taxon>Fungi</taxon>
        <taxon>Fungi incertae sedis</taxon>
        <taxon>Mucoromycota</taxon>
        <taxon>Glomeromycotina</taxon>
        <taxon>Glomeromycetes</taxon>
        <taxon>Glomerales</taxon>
        <taxon>Glomeraceae</taxon>
        <taxon>Glomus</taxon>
    </lineage>
</organism>
<proteinExistence type="predicted"/>
<evidence type="ECO:0000313" key="2">
    <source>
        <dbReference type="EMBL" id="RIA84009.1"/>
    </source>
</evidence>
<evidence type="ECO:0000313" key="3">
    <source>
        <dbReference type="Proteomes" id="UP000265703"/>
    </source>
</evidence>
<keyword evidence="1" id="KW-0175">Coiled coil</keyword>
<feature type="coiled-coil region" evidence="1">
    <location>
        <begin position="2"/>
        <end position="39"/>
    </location>
</feature>
<dbReference type="Proteomes" id="UP000265703">
    <property type="component" value="Unassembled WGS sequence"/>
</dbReference>
<protein>
    <submittedName>
        <fullName evidence="2">Uncharacterized protein</fullName>
    </submittedName>
</protein>
<dbReference type="AlphaFoldDB" id="A0A397SGI5"/>
<evidence type="ECO:0000256" key="1">
    <source>
        <dbReference type="SAM" id="Coils"/>
    </source>
</evidence>
<dbReference type="EMBL" id="QKYT01000524">
    <property type="protein sequence ID" value="RIA84009.1"/>
    <property type="molecule type" value="Genomic_DNA"/>
</dbReference>
<reference evidence="2 3" key="1">
    <citation type="submission" date="2018-06" db="EMBL/GenBank/DDBJ databases">
        <title>Comparative genomics reveals the genomic features of Rhizophagus irregularis, R. cerebriforme, R. diaphanum and Gigaspora rosea, and their symbiotic lifestyle signature.</title>
        <authorList>
            <person name="Morin E."/>
            <person name="San Clemente H."/>
            <person name="Chen E.C.H."/>
            <person name="De La Providencia I."/>
            <person name="Hainaut M."/>
            <person name="Kuo A."/>
            <person name="Kohler A."/>
            <person name="Murat C."/>
            <person name="Tang N."/>
            <person name="Roy S."/>
            <person name="Loubradou J."/>
            <person name="Henrissat B."/>
            <person name="Grigoriev I.V."/>
            <person name="Corradi N."/>
            <person name="Roux C."/>
            <person name="Martin F.M."/>
        </authorList>
    </citation>
    <scope>NUCLEOTIDE SEQUENCE [LARGE SCALE GENOMIC DNA]</scope>
    <source>
        <strain evidence="2 3">DAOM 227022</strain>
    </source>
</reference>